<protein>
    <submittedName>
        <fullName evidence="2">GNAT family N-acetyltransferase</fullName>
        <ecNumber evidence="2">2.3.1.-</ecNumber>
    </submittedName>
</protein>
<dbReference type="Proteomes" id="UP001183420">
    <property type="component" value="Unassembled WGS sequence"/>
</dbReference>
<reference evidence="3" key="1">
    <citation type="submission" date="2023-07" db="EMBL/GenBank/DDBJ databases">
        <title>30 novel species of actinomycetes from the DSMZ collection.</title>
        <authorList>
            <person name="Nouioui I."/>
        </authorList>
    </citation>
    <scope>NUCLEOTIDE SEQUENCE [LARGE SCALE GENOMIC DNA]</scope>
    <source>
        <strain evidence="3">DSM 44918</strain>
    </source>
</reference>
<dbReference type="RefSeq" id="WP_311598808.1">
    <property type="nucleotide sequence ID" value="NZ_JAVREM010000014.1"/>
</dbReference>
<dbReference type="Gene3D" id="3.40.630.30">
    <property type="match status" value="1"/>
</dbReference>
<dbReference type="CDD" id="cd04301">
    <property type="entry name" value="NAT_SF"/>
    <property type="match status" value="1"/>
</dbReference>
<gene>
    <name evidence="2" type="ORF">RNC47_14160</name>
</gene>
<sequence length="177" mass="19898">MGTVFLRRLSRWQAESERAGIGDLYLAARQDAPGVFPLEREEFVRRLVDEDTGEPEFDMMVAGDPAPVGCVYGFRVDRDGDWWRAFTDVPLTIDELTTSRQVFVIAALLVAPHRRRQGVATRLQRELLARHRAGLHLTLLDPGNTPARTAFQSWGWTKAGQLTPTDGTPPREAWIAT</sequence>
<name>A0ABU2LQI3_9ACTN</name>
<keyword evidence="2" id="KW-0012">Acyltransferase</keyword>
<keyword evidence="2" id="KW-0808">Transferase</keyword>
<dbReference type="SUPFAM" id="SSF55729">
    <property type="entry name" value="Acyl-CoA N-acyltransferases (Nat)"/>
    <property type="match status" value="1"/>
</dbReference>
<keyword evidence="3" id="KW-1185">Reference proteome</keyword>
<proteinExistence type="predicted"/>
<dbReference type="EMBL" id="JAVREM010000014">
    <property type="protein sequence ID" value="MDT0319482.1"/>
    <property type="molecule type" value="Genomic_DNA"/>
</dbReference>
<evidence type="ECO:0000313" key="3">
    <source>
        <dbReference type="Proteomes" id="UP001183420"/>
    </source>
</evidence>
<dbReference type="Pfam" id="PF00583">
    <property type="entry name" value="Acetyltransf_1"/>
    <property type="match status" value="1"/>
</dbReference>
<comment type="caution">
    <text evidence="2">The sequence shown here is derived from an EMBL/GenBank/DDBJ whole genome shotgun (WGS) entry which is preliminary data.</text>
</comment>
<dbReference type="GO" id="GO:0016746">
    <property type="term" value="F:acyltransferase activity"/>
    <property type="evidence" value="ECO:0007669"/>
    <property type="project" value="UniProtKB-KW"/>
</dbReference>
<feature type="domain" description="N-acetyltransferase" evidence="1">
    <location>
        <begin position="22"/>
        <end position="177"/>
    </location>
</feature>
<accession>A0ABU2LQI3</accession>
<dbReference type="EC" id="2.3.1.-" evidence="2"/>
<organism evidence="2 3">
    <name type="scientific">Streptomyces millisiae</name>
    <dbReference type="NCBI Taxonomy" id="3075542"/>
    <lineage>
        <taxon>Bacteria</taxon>
        <taxon>Bacillati</taxon>
        <taxon>Actinomycetota</taxon>
        <taxon>Actinomycetes</taxon>
        <taxon>Kitasatosporales</taxon>
        <taxon>Streptomycetaceae</taxon>
        <taxon>Streptomyces</taxon>
    </lineage>
</organism>
<evidence type="ECO:0000259" key="1">
    <source>
        <dbReference type="PROSITE" id="PS51186"/>
    </source>
</evidence>
<evidence type="ECO:0000313" key="2">
    <source>
        <dbReference type="EMBL" id="MDT0319482.1"/>
    </source>
</evidence>
<dbReference type="InterPro" id="IPR000182">
    <property type="entry name" value="GNAT_dom"/>
</dbReference>
<dbReference type="InterPro" id="IPR016181">
    <property type="entry name" value="Acyl_CoA_acyltransferase"/>
</dbReference>
<dbReference type="PROSITE" id="PS51186">
    <property type="entry name" value="GNAT"/>
    <property type="match status" value="1"/>
</dbReference>